<dbReference type="SUPFAM" id="SSF56935">
    <property type="entry name" value="Porins"/>
    <property type="match status" value="1"/>
</dbReference>
<dbReference type="InterPro" id="IPR057601">
    <property type="entry name" value="Oar-like_b-barrel"/>
</dbReference>
<dbReference type="Pfam" id="PF25183">
    <property type="entry name" value="OMP_b-brl_4"/>
    <property type="match status" value="1"/>
</dbReference>
<evidence type="ECO:0000259" key="1">
    <source>
        <dbReference type="Pfam" id="PF25183"/>
    </source>
</evidence>
<name>A0A7V8NNZ1_9BACT</name>
<keyword evidence="3" id="KW-1185">Reference proteome</keyword>
<dbReference type="EMBL" id="JACDQQ010000720">
    <property type="protein sequence ID" value="MBA0084798.1"/>
    <property type="molecule type" value="Genomic_DNA"/>
</dbReference>
<protein>
    <recommendedName>
        <fullName evidence="1">TonB-dependent transporter Oar-like beta-barrel domain-containing protein</fullName>
    </recommendedName>
</protein>
<evidence type="ECO:0000313" key="3">
    <source>
        <dbReference type="Proteomes" id="UP000567293"/>
    </source>
</evidence>
<organism evidence="2 3">
    <name type="scientific">Candidatus Acidiferrum panamense</name>
    <dbReference type="NCBI Taxonomy" id="2741543"/>
    <lineage>
        <taxon>Bacteria</taxon>
        <taxon>Pseudomonadati</taxon>
        <taxon>Acidobacteriota</taxon>
        <taxon>Terriglobia</taxon>
        <taxon>Candidatus Acidiferrales</taxon>
        <taxon>Candidatus Acidiferrum</taxon>
    </lineage>
</organism>
<accession>A0A7V8NNZ1</accession>
<evidence type="ECO:0000313" key="2">
    <source>
        <dbReference type="EMBL" id="MBA0084798.1"/>
    </source>
</evidence>
<feature type="domain" description="TonB-dependent transporter Oar-like beta-barrel" evidence="1">
    <location>
        <begin position="6"/>
        <end position="83"/>
    </location>
</feature>
<dbReference type="AlphaFoldDB" id="A0A7V8NNZ1"/>
<proteinExistence type="predicted"/>
<comment type="caution">
    <text evidence="2">The sequence shown here is derived from an EMBL/GenBank/DDBJ whole genome shotgun (WGS) entry which is preliminary data.</text>
</comment>
<dbReference type="Proteomes" id="UP000567293">
    <property type="component" value="Unassembled WGS sequence"/>
</dbReference>
<gene>
    <name evidence="2" type="ORF">HRJ53_07375</name>
</gene>
<sequence length="90" mass="10512">MTRGNAAFGDLGRNVPQVREPFEQDWDFFVTKNFPFAERYGVQFRADFFNLFNHANFQITNTTFGTAPFGIYDTTYGNPRIVQLSLQFHF</sequence>
<reference evidence="2" key="1">
    <citation type="submission" date="2020-06" db="EMBL/GenBank/DDBJ databases">
        <title>Legume-microbial interactions unlock mineral nutrients during tropical forest succession.</title>
        <authorList>
            <person name="Epihov D.Z."/>
        </authorList>
    </citation>
    <scope>NUCLEOTIDE SEQUENCE [LARGE SCALE GENOMIC DNA]</scope>
    <source>
        <strain evidence="2">Pan2503</strain>
    </source>
</reference>